<protein>
    <recommendedName>
        <fullName evidence="4">Holin</fullName>
    </recommendedName>
</protein>
<proteinExistence type="predicted"/>
<dbReference type="AlphaFoldDB" id="A0A3D8U1A6"/>
<keyword evidence="1" id="KW-0472">Membrane</keyword>
<dbReference type="Proteomes" id="UP000257074">
    <property type="component" value="Unassembled WGS sequence"/>
</dbReference>
<accession>A0A3D8U1A6</accession>
<sequence>MSDENELKNIANPIGVDTSAWSPAADVNPAVPAWLIPNKLYDILKWLAALVFPALALFMGTVGPAWGLPYVDAIVTTLNALGVLAGAVIGASALKAKFTLAA</sequence>
<evidence type="ECO:0000256" key="1">
    <source>
        <dbReference type="SAM" id="Phobius"/>
    </source>
</evidence>
<evidence type="ECO:0000313" key="2">
    <source>
        <dbReference type="EMBL" id="RDX10654.1"/>
    </source>
</evidence>
<dbReference type="RefSeq" id="WP_023658591.1">
    <property type="nucleotide sequence ID" value="NZ_CAXSJW010000011.1"/>
</dbReference>
<comment type="caution">
    <text evidence="2">The sequence shown here is derived from an EMBL/GenBank/DDBJ whole genome shotgun (WGS) entry which is preliminary data.</text>
</comment>
<dbReference type="Pfam" id="PF16938">
    <property type="entry name" value="Phage_holin_Dp1"/>
    <property type="match status" value="1"/>
</dbReference>
<dbReference type="EMBL" id="NJNR01000005">
    <property type="protein sequence ID" value="RDX10654.1"/>
    <property type="molecule type" value="Genomic_DNA"/>
</dbReference>
<evidence type="ECO:0000313" key="3">
    <source>
        <dbReference type="Proteomes" id="UP000257074"/>
    </source>
</evidence>
<feature type="transmembrane region" description="Helical" evidence="1">
    <location>
        <begin position="46"/>
        <end position="67"/>
    </location>
</feature>
<organism evidence="2 3">
    <name type="scientific">Bifidobacterium longum</name>
    <dbReference type="NCBI Taxonomy" id="216816"/>
    <lineage>
        <taxon>Bacteria</taxon>
        <taxon>Bacillati</taxon>
        <taxon>Actinomycetota</taxon>
        <taxon>Actinomycetes</taxon>
        <taxon>Bifidobacteriales</taxon>
        <taxon>Bifidobacteriaceae</taxon>
        <taxon>Bifidobacterium</taxon>
    </lineage>
</organism>
<evidence type="ECO:0008006" key="4">
    <source>
        <dbReference type="Google" id="ProtNLM"/>
    </source>
</evidence>
<name>A0A3D8U1A6_BIFLN</name>
<keyword evidence="1" id="KW-0812">Transmembrane</keyword>
<keyword evidence="1" id="KW-1133">Transmembrane helix</keyword>
<feature type="transmembrane region" description="Helical" evidence="1">
    <location>
        <begin position="73"/>
        <end position="94"/>
    </location>
</feature>
<dbReference type="InterPro" id="IPR031612">
    <property type="entry name" value="Phage_holin_Dp1"/>
</dbReference>
<gene>
    <name evidence="2" type="ORF">CE169_01575</name>
</gene>
<reference evidence="2 3" key="1">
    <citation type="journal article" date="2017" name="Anaerobe">
        <title>Quantification, isolation and characterization of Bifidobacterium from the vaginal microbiomes of reproductive aged women.</title>
        <authorList>
            <person name="Freitas A.C."/>
            <person name="Hill J.E."/>
        </authorList>
    </citation>
    <scope>NUCLEOTIDE SEQUENCE [LARGE SCALE GENOMIC DNA]</scope>
    <source>
        <strain evidence="2 3">N6D05</strain>
    </source>
</reference>